<comment type="subunit">
    <text evidence="9">Homodimer.</text>
</comment>
<dbReference type="OrthoDB" id="9790355at2"/>
<dbReference type="PANTHER" id="PTHR43773">
    <property type="entry name" value="MAGNESIUM TRANSPORTER MGTE"/>
    <property type="match status" value="1"/>
</dbReference>
<dbReference type="Pfam" id="PF01769">
    <property type="entry name" value="MgtE"/>
    <property type="match status" value="1"/>
</dbReference>
<dbReference type="RefSeq" id="WP_025250626.1">
    <property type="nucleotide sequence ID" value="NZ_CP006934.1"/>
</dbReference>
<keyword evidence="7 9" id="KW-0472">Membrane</keyword>
<evidence type="ECO:0000256" key="4">
    <source>
        <dbReference type="ARBA" id="ARBA00022692"/>
    </source>
</evidence>
<evidence type="ECO:0000256" key="3">
    <source>
        <dbReference type="ARBA" id="ARBA00022448"/>
    </source>
</evidence>
<dbReference type="PATRIC" id="fig|1276257.3.peg.76"/>
<evidence type="ECO:0000259" key="10">
    <source>
        <dbReference type="PROSITE" id="PS51371"/>
    </source>
</evidence>
<dbReference type="STRING" id="1276257.SSABA_v1c00740"/>
<evidence type="ECO:0000313" key="11">
    <source>
        <dbReference type="EMBL" id="AHI53486.1"/>
    </source>
</evidence>
<dbReference type="InterPro" id="IPR006669">
    <property type="entry name" value="MgtE_transporter"/>
</dbReference>
<comment type="similarity">
    <text evidence="2 9">Belongs to the SLC41A transporter family.</text>
</comment>
<keyword evidence="5 9" id="KW-0460">Magnesium</keyword>
<dbReference type="HOGENOM" id="CLU_037408_2_2_14"/>
<feature type="transmembrane region" description="Helical" evidence="9">
    <location>
        <begin position="375"/>
        <end position="396"/>
    </location>
</feature>
<dbReference type="EMBL" id="CP006934">
    <property type="protein sequence ID" value="AHI53486.1"/>
    <property type="molecule type" value="Genomic_DNA"/>
</dbReference>
<dbReference type="SUPFAM" id="SSF161093">
    <property type="entry name" value="MgtE membrane domain-like"/>
    <property type="match status" value="1"/>
</dbReference>
<feature type="transmembrane region" description="Helical" evidence="9">
    <location>
        <begin position="323"/>
        <end position="342"/>
    </location>
</feature>
<dbReference type="GO" id="GO:0046872">
    <property type="term" value="F:metal ion binding"/>
    <property type="evidence" value="ECO:0007669"/>
    <property type="project" value="UniProtKB-KW"/>
</dbReference>
<dbReference type="PROSITE" id="PS51371">
    <property type="entry name" value="CBS"/>
    <property type="match status" value="1"/>
</dbReference>
<keyword evidence="9" id="KW-1003">Cell membrane</keyword>
<dbReference type="PANTHER" id="PTHR43773:SF1">
    <property type="entry name" value="MAGNESIUM TRANSPORTER MGTE"/>
    <property type="match status" value="1"/>
</dbReference>
<evidence type="ECO:0000313" key="12">
    <source>
        <dbReference type="Proteomes" id="UP000019265"/>
    </source>
</evidence>
<protein>
    <recommendedName>
        <fullName evidence="9">Magnesium transporter MgtE</fullName>
    </recommendedName>
</protein>
<feature type="transmembrane region" description="Helical" evidence="9">
    <location>
        <begin position="287"/>
        <end position="311"/>
    </location>
</feature>
<keyword evidence="12" id="KW-1185">Reference proteome</keyword>
<dbReference type="InterPro" id="IPR006667">
    <property type="entry name" value="SLC41_membr_dom"/>
</dbReference>
<feature type="transmembrane region" description="Helical" evidence="9">
    <location>
        <begin position="448"/>
        <end position="474"/>
    </location>
</feature>
<dbReference type="Gene3D" id="1.25.60.10">
    <property type="entry name" value="MgtE N-terminal domain-like"/>
    <property type="match status" value="1"/>
</dbReference>
<dbReference type="Gene3D" id="1.10.357.20">
    <property type="entry name" value="SLC41 divalent cation transporters, integral membrane domain"/>
    <property type="match status" value="1"/>
</dbReference>
<evidence type="ECO:0000256" key="2">
    <source>
        <dbReference type="ARBA" id="ARBA00009749"/>
    </source>
</evidence>
<keyword evidence="4 9" id="KW-0812">Transmembrane</keyword>
<evidence type="ECO:0000256" key="6">
    <source>
        <dbReference type="ARBA" id="ARBA00022989"/>
    </source>
</evidence>
<evidence type="ECO:0000256" key="7">
    <source>
        <dbReference type="ARBA" id="ARBA00023136"/>
    </source>
</evidence>
<evidence type="ECO:0000256" key="8">
    <source>
        <dbReference type="PROSITE-ProRule" id="PRU00703"/>
    </source>
</evidence>
<gene>
    <name evidence="11" type="primary">mgtE</name>
    <name evidence="11" type="ORF">SSABA_v1c00740</name>
</gene>
<dbReference type="CDD" id="cd04606">
    <property type="entry name" value="CBS_pair_Mg_transporter"/>
    <property type="match status" value="1"/>
</dbReference>
<keyword evidence="9" id="KW-0479">Metal-binding</keyword>
<dbReference type="InterPro" id="IPR000644">
    <property type="entry name" value="CBS_dom"/>
</dbReference>
<organism evidence="11 12">
    <name type="scientific">Spiroplasma sabaudiense Ar-1343</name>
    <dbReference type="NCBI Taxonomy" id="1276257"/>
    <lineage>
        <taxon>Bacteria</taxon>
        <taxon>Bacillati</taxon>
        <taxon>Mycoplasmatota</taxon>
        <taxon>Mollicutes</taxon>
        <taxon>Entomoplasmatales</taxon>
        <taxon>Spiroplasmataceae</taxon>
        <taxon>Spiroplasma</taxon>
    </lineage>
</organism>
<accession>W6A944</accession>
<dbReference type="Proteomes" id="UP000019265">
    <property type="component" value="Chromosome"/>
</dbReference>
<dbReference type="eggNOG" id="COG2239">
    <property type="taxonomic scope" value="Bacteria"/>
</dbReference>
<evidence type="ECO:0000256" key="5">
    <source>
        <dbReference type="ARBA" id="ARBA00022842"/>
    </source>
</evidence>
<feature type="transmembrane region" description="Helical" evidence="9">
    <location>
        <begin position="408"/>
        <end position="427"/>
    </location>
</feature>
<sequence length="480" mass="54152">MEMTEVKQIEEQIIALFKKNDLKEIKKICESYPLVDIAEALAEIEHESVLKIIRLLEIEDSSHIFIYLGHKTQEYLVRELSNAELKPIIKDIYVDDVIDIIDELPAELVKKVLKLASQEVRMKVNQILEYDETTAGAIMSVEFIKLQEEVTVQEAINEIRKLHDANEENEDFFVVDKFDSLKGTVKLKDLVFNNEKIIISEIMDKRLIYAQTTTDQEEVADIFKKYDIETLPILNSENKLAGIITVDDVIDVIEEENTEDIHKMGGIKPLEDSYFDNNIWKMVGSRAGWLTALMLSATIVQIIIIAFMVAFKVNDSNNNLNSSTYVMTMILMPLLVVVLTTASNSGNQSSTMIARSIALKEIKTKDYFKVVWKELRVSVIIGLILVICNFLRMLIVYAVQFKGDINNVILWTSIAVTSIALFISVVISKLIGSTLPLIAKFIKIDAAIFASPIITTIVDILSSAIFLGIAFAMYSPILGI</sequence>
<name>W6A944_9MOLU</name>
<dbReference type="GO" id="GO:0015095">
    <property type="term" value="F:magnesium ion transmembrane transporter activity"/>
    <property type="evidence" value="ECO:0007669"/>
    <property type="project" value="UniProtKB-UniRule"/>
</dbReference>
<dbReference type="InterPro" id="IPR036739">
    <property type="entry name" value="SLC41_membr_dom_sf"/>
</dbReference>
<dbReference type="SUPFAM" id="SSF54631">
    <property type="entry name" value="CBS-domain pair"/>
    <property type="match status" value="1"/>
</dbReference>
<evidence type="ECO:0000256" key="1">
    <source>
        <dbReference type="ARBA" id="ARBA00004141"/>
    </source>
</evidence>
<dbReference type="InterPro" id="IPR006668">
    <property type="entry name" value="Mg_transptr_MgtE_intracell_dom"/>
</dbReference>
<dbReference type="Gene3D" id="3.10.580.10">
    <property type="entry name" value="CBS-domain"/>
    <property type="match status" value="1"/>
</dbReference>
<proteinExistence type="inferred from homology"/>
<dbReference type="NCBIfam" id="TIGR00400">
    <property type="entry name" value="mgtE"/>
    <property type="match status" value="1"/>
</dbReference>
<dbReference type="SMART" id="SM00116">
    <property type="entry name" value="CBS"/>
    <property type="match status" value="2"/>
</dbReference>
<evidence type="ECO:0000256" key="9">
    <source>
        <dbReference type="RuleBase" id="RU362011"/>
    </source>
</evidence>
<dbReference type="AlphaFoldDB" id="W6A944"/>
<dbReference type="SMART" id="SM00924">
    <property type="entry name" value="MgtE_N"/>
    <property type="match status" value="1"/>
</dbReference>
<dbReference type="GO" id="GO:0005886">
    <property type="term" value="C:plasma membrane"/>
    <property type="evidence" value="ECO:0007669"/>
    <property type="project" value="UniProtKB-SubCell"/>
</dbReference>
<keyword evidence="3 9" id="KW-0813">Transport</keyword>
<reference evidence="11 12" key="1">
    <citation type="journal article" date="2014" name="Genome Biol. Evol.">
        <title>Molecular evolution of the substrate utilization strategies and putative virulence factors in mosquito-associated Spiroplasma species.</title>
        <authorList>
            <person name="Chang T.H."/>
            <person name="Lo W.S."/>
            <person name="Ku C."/>
            <person name="Chen L.L."/>
            <person name="Kuo C.H."/>
        </authorList>
    </citation>
    <scope>NUCLEOTIDE SEQUENCE [LARGE SCALE GENOMIC DNA]</scope>
    <source>
        <strain evidence="11">Ar-1343</strain>
    </source>
</reference>
<dbReference type="SUPFAM" id="SSF158791">
    <property type="entry name" value="MgtE N-terminal domain-like"/>
    <property type="match status" value="1"/>
</dbReference>
<dbReference type="Pfam" id="PF00571">
    <property type="entry name" value="CBS"/>
    <property type="match status" value="1"/>
</dbReference>
<dbReference type="KEGG" id="ssab:SSABA_v1c00740"/>
<dbReference type="Pfam" id="PF03448">
    <property type="entry name" value="MgtE_N"/>
    <property type="match status" value="1"/>
</dbReference>
<dbReference type="InterPro" id="IPR046342">
    <property type="entry name" value="CBS_dom_sf"/>
</dbReference>
<comment type="function">
    <text evidence="9">Acts as a magnesium transporter.</text>
</comment>
<keyword evidence="6 9" id="KW-1133">Transmembrane helix</keyword>
<feature type="domain" description="CBS" evidence="10">
    <location>
        <begin position="203"/>
        <end position="259"/>
    </location>
</feature>
<comment type="subcellular location">
    <subcellularLocation>
        <location evidence="9">Cell membrane</location>
        <topology evidence="9">Multi-pass membrane protein</topology>
    </subcellularLocation>
    <subcellularLocation>
        <location evidence="1">Membrane</location>
        <topology evidence="1">Multi-pass membrane protein</topology>
    </subcellularLocation>
</comment>
<keyword evidence="8" id="KW-0129">CBS domain</keyword>
<dbReference type="InterPro" id="IPR038076">
    <property type="entry name" value="MgtE_N_sf"/>
</dbReference>